<dbReference type="OrthoDB" id="4446218at2"/>
<protein>
    <recommendedName>
        <fullName evidence="1">Endonuclease/exonuclease/phosphatase domain-containing protein</fullName>
    </recommendedName>
</protein>
<evidence type="ECO:0000313" key="2">
    <source>
        <dbReference type="EMBL" id="AVP87346.1"/>
    </source>
</evidence>
<dbReference type="EMBL" id="CP027845">
    <property type="protein sequence ID" value="AVP87346.1"/>
    <property type="molecule type" value="Genomic_DNA"/>
</dbReference>
<dbReference type="KEGG" id="ptc:phytr_3950"/>
<dbReference type="InterPro" id="IPR005135">
    <property type="entry name" value="Endo/exonuclease/phosphatase"/>
</dbReference>
<sequence>MKKNIISSHIETAPTKIQIMSLNIWGGQCYEKLISFIKVHQDKDITLKDPKARKDVFESIEKALPNHNGIFCPIIDQTYGMAIFFAKTIPLLDEGVHWIYKNPKYIGNDPSHSRCLQWAILNPKGKKIGVFNIHGLWNGNGKGDSPERIKQSESICNFATSLHLPVVLCGDFNLMLDTQSVALLEKNYQNLIRNAKVQSTRSSLYKKSERYADYIFVPKNLNVCSFQVYETEVSDHLPLLAAIEIK</sequence>
<evidence type="ECO:0000313" key="3">
    <source>
        <dbReference type="Proteomes" id="UP000241762"/>
    </source>
</evidence>
<dbReference type="AlphaFoldDB" id="A0A2P1P7V8"/>
<dbReference type="GO" id="GO:0003824">
    <property type="term" value="F:catalytic activity"/>
    <property type="evidence" value="ECO:0007669"/>
    <property type="project" value="InterPro"/>
</dbReference>
<dbReference type="Pfam" id="PF03372">
    <property type="entry name" value="Exo_endo_phos"/>
    <property type="match status" value="1"/>
</dbReference>
<dbReference type="Gene3D" id="3.60.10.10">
    <property type="entry name" value="Endonuclease/exonuclease/phosphatase"/>
    <property type="match status" value="1"/>
</dbReference>
<dbReference type="Proteomes" id="UP000241762">
    <property type="component" value="Chromosome"/>
</dbReference>
<organism evidence="2 3">
    <name type="scientific">Candidatus Phycorickettsia trachydisci</name>
    <dbReference type="NCBI Taxonomy" id="2115978"/>
    <lineage>
        <taxon>Bacteria</taxon>
        <taxon>Pseudomonadati</taxon>
        <taxon>Pseudomonadota</taxon>
        <taxon>Alphaproteobacteria</taxon>
        <taxon>Rickettsiales</taxon>
        <taxon>Rickettsiaceae</taxon>
        <taxon>Candidatus Phycorickettsia</taxon>
    </lineage>
</organism>
<name>A0A2P1P7V8_9RICK</name>
<dbReference type="InterPro" id="IPR036691">
    <property type="entry name" value="Endo/exonu/phosph_ase_sf"/>
</dbReference>
<proteinExistence type="predicted"/>
<accession>A0A2P1P7V8</accession>
<evidence type="ECO:0000259" key="1">
    <source>
        <dbReference type="Pfam" id="PF03372"/>
    </source>
</evidence>
<reference evidence="2 3" key="1">
    <citation type="submission" date="2018-03" db="EMBL/GenBank/DDBJ databases">
        <title>A gene transfer event suggests a long-term partnership between eustigmatophyte algae and a novel lineage of endosymbiotic bacteria.</title>
        <authorList>
            <person name="Yurchenko T."/>
            <person name="Sevcikova T."/>
            <person name="Pribyl P."/>
            <person name="El Karkouri K."/>
            <person name="Klimes V."/>
            <person name="Amaral R."/>
            <person name="Zbrankova V."/>
            <person name="Kim E."/>
            <person name="Raoult D."/>
            <person name="Santos L.M.A."/>
            <person name="Elias M."/>
        </authorList>
    </citation>
    <scope>NUCLEOTIDE SEQUENCE [LARGE SCALE GENOMIC DNA]</scope>
    <source>
        <strain evidence="2">CCALA 838</strain>
    </source>
</reference>
<feature type="domain" description="Endonuclease/exonuclease/phosphatase" evidence="1">
    <location>
        <begin position="76"/>
        <end position="236"/>
    </location>
</feature>
<gene>
    <name evidence="2" type="ORF">phytr_3950</name>
</gene>
<dbReference type="RefSeq" id="WP_106874212.1">
    <property type="nucleotide sequence ID" value="NZ_CP027845.1"/>
</dbReference>
<dbReference type="SUPFAM" id="SSF56219">
    <property type="entry name" value="DNase I-like"/>
    <property type="match status" value="1"/>
</dbReference>
<keyword evidence="3" id="KW-1185">Reference proteome</keyword>